<dbReference type="OrthoDB" id="10266662at2759"/>
<accession>A0A0J9XFQ1</accession>
<dbReference type="PANTHER" id="PTHR12687:SF4">
    <property type="entry name" value="NUCLEOLAR COMPLEX PROTEIN 2 HOMOLOG"/>
    <property type="match status" value="1"/>
</dbReference>
<keyword evidence="6" id="KW-1185">Reference proteome</keyword>
<dbReference type="InterPro" id="IPR005343">
    <property type="entry name" value="Noc2"/>
</dbReference>
<evidence type="ECO:0000256" key="4">
    <source>
        <dbReference type="SAM" id="MobiDB-lite"/>
    </source>
</evidence>
<dbReference type="STRING" id="1173061.A0A0J9XFQ1"/>
<dbReference type="AlphaFoldDB" id="A0A0J9XFQ1"/>
<evidence type="ECO:0000256" key="3">
    <source>
        <dbReference type="ARBA" id="ARBA00023242"/>
    </source>
</evidence>
<evidence type="ECO:0000256" key="1">
    <source>
        <dbReference type="ARBA" id="ARBA00004123"/>
    </source>
</evidence>
<evidence type="ECO:0000256" key="2">
    <source>
        <dbReference type="ARBA" id="ARBA00005907"/>
    </source>
</evidence>
<evidence type="ECO:0000313" key="5">
    <source>
        <dbReference type="EMBL" id="CDO56222.1"/>
    </source>
</evidence>
<feature type="compositionally biased region" description="Basic residues" evidence="4">
    <location>
        <begin position="1"/>
        <end position="17"/>
    </location>
</feature>
<reference evidence="5" key="1">
    <citation type="submission" date="2014-03" db="EMBL/GenBank/DDBJ databases">
        <authorList>
            <person name="Casaregola S."/>
        </authorList>
    </citation>
    <scope>NUCLEOTIDE SEQUENCE [LARGE SCALE GENOMIC DNA]</scope>
    <source>
        <strain evidence="5">CLIB 918</strain>
    </source>
</reference>
<dbReference type="Pfam" id="PF03715">
    <property type="entry name" value="Noc2"/>
    <property type="match status" value="1"/>
</dbReference>
<name>A0A0J9XFQ1_GEOCN</name>
<dbReference type="PANTHER" id="PTHR12687">
    <property type="entry name" value="NUCLEOLAR COMPLEX 2 AND RAD4-RELATED"/>
    <property type="match status" value="1"/>
</dbReference>
<evidence type="ECO:0000313" key="6">
    <source>
        <dbReference type="Proteomes" id="UP000242525"/>
    </source>
</evidence>
<keyword evidence="3" id="KW-0539">Nucleus</keyword>
<dbReference type="GO" id="GO:0005654">
    <property type="term" value="C:nucleoplasm"/>
    <property type="evidence" value="ECO:0007669"/>
    <property type="project" value="TreeGrafter"/>
</dbReference>
<comment type="caution">
    <text evidence="5">The sequence shown here is derived from an EMBL/GenBank/DDBJ whole genome shotgun (WGS) entry which is preliminary data.</text>
</comment>
<dbReference type="GO" id="GO:0042273">
    <property type="term" value="P:ribosomal large subunit biogenesis"/>
    <property type="evidence" value="ECO:0007669"/>
    <property type="project" value="TreeGrafter"/>
</dbReference>
<gene>
    <name evidence="5" type="ORF">BN980_GECA14s01297g</name>
</gene>
<comment type="similarity">
    <text evidence="2">Belongs to the NOC2 family.</text>
</comment>
<organism evidence="5 6">
    <name type="scientific">Geotrichum candidum</name>
    <name type="common">Oospora lactis</name>
    <name type="synonym">Dipodascus geotrichum</name>
    <dbReference type="NCBI Taxonomy" id="1173061"/>
    <lineage>
        <taxon>Eukaryota</taxon>
        <taxon>Fungi</taxon>
        <taxon>Dikarya</taxon>
        <taxon>Ascomycota</taxon>
        <taxon>Saccharomycotina</taxon>
        <taxon>Dipodascomycetes</taxon>
        <taxon>Dipodascales</taxon>
        <taxon>Dipodascaceae</taxon>
        <taxon>Geotrichum</taxon>
    </lineage>
</organism>
<dbReference type="GO" id="GO:0030691">
    <property type="term" value="C:Noc2p-Noc3p complex"/>
    <property type="evidence" value="ECO:0007669"/>
    <property type="project" value="TreeGrafter"/>
</dbReference>
<comment type="subcellular location">
    <subcellularLocation>
        <location evidence="1">Nucleus</location>
    </subcellularLocation>
</comment>
<dbReference type="Proteomes" id="UP000242525">
    <property type="component" value="Unassembled WGS sequence"/>
</dbReference>
<dbReference type="GO" id="GO:0030690">
    <property type="term" value="C:Noc1p-Noc2p complex"/>
    <property type="evidence" value="ECO:0007669"/>
    <property type="project" value="TreeGrafter"/>
</dbReference>
<dbReference type="EMBL" id="CCBN010000014">
    <property type="protein sequence ID" value="CDO56222.1"/>
    <property type="molecule type" value="Genomic_DNA"/>
</dbReference>
<dbReference type="GO" id="GO:0005730">
    <property type="term" value="C:nucleolus"/>
    <property type="evidence" value="ECO:0007669"/>
    <property type="project" value="TreeGrafter"/>
</dbReference>
<feature type="region of interest" description="Disordered" evidence="4">
    <location>
        <begin position="40"/>
        <end position="62"/>
    </location>
</feature>
<proteinExistence type="inferred from homology"/>
<protein>
    <submittedName>
        <fullName evidence="5">Similar to Saccharomyces cerevisiae YOR206W NOC2 Protein that forms a nucleolar complex with Mak21p that binds to 90S and 66S pre-ribosomes</fullName>
    </submittedName>
</protein>
<feature type="region of interest" description="Disordered" evidence="4">
    <location>
        <begin position="1"/>
        <end position="23"/>
    </location>
</feature>
<sequence length="634" mass="72019">MGKSSKSLKKFSRNHLKRTVDQRRLEQKYKQKLKFSKQKALHNKYVNGSDDEDETPKINPNEVFEDGSAEKFFNSEIDAIAELKKKNKRKLKEEITEDPEDEDLDVVSYLNGNEQIEDDTRKETKNPVKSEVAEETEYIDLNEITIKNITEWKNSISSKNSSKLVKQVVSTFKAAVKDQEAVKPDVLPKLISLNLDVIPKVFQKYLDLKSNNKNGPKSVATDNKQYQKYSDSLKQYASSLAILVSTSQDASTIGAVFTTTHKLLPYLSEFKKSLKSIIETASKHWSGNDKDLSNVAFTFLQSVGKDQPHLFDIVLKSSYSALLKKSLESNSQTITLINKLKASAIGLYSTRPSQSYDLAFQYICQLGVHLKNSSSSKSPEAYKAVYNWQYVHSLDFWAKTVAKECNITAESLSGKKSPFRELIYPLVQVILGTIRLIPTPQYFPLRFYLVRSLLEISHSADVYIPVLPLLMEVLQASLIAKLAKPNDLREIDIKSTIRASKVYLNSKEYQDSICSEFVDIVAEFFGQNSKSIVFPELSVPVVLAFKRFISRSKNGKFNKQLEKLVERLDENSKFIQQKRNALNFGPTNRAEVDVFLKDMPVEKTPFGNYVLILRQNRTQKPSGKASQDVEMVDA</sequence>